<dbReference type="AlphaFoldDB" id="A0AA88DDW0"/>
<proteinExistence type="predicted"/>
<evidence type="ECO:0000313" key="1">
    <source>
        <dbReference type="EMBL" id="GMN54430.1"/>
    </source>
</evidence>
<evidence type="ECO:0000313" key="2">
    <source>
        <dbReference type="Proteomes" id="UP001187192"/>
    </source>
</evidence>
<dbReference type="EMBL" id="BTGU01000051">
    <property type="protein sequence ID" value="GMN54430.1"/>
    <property type="molecule type" value="Genomic_DNA"/>
</dbReference>
<protein>
    <submittedName>
        <fullName evidence="1">Uncharacterized protein</fullName>
    </submittedName>
</protein>
<dbReference type="Proteomes" id="UP001187192">
    <property type="component" value="Unassembled WGS sequence"/>
</dbReference>
<keyword evidence="2" id="KW-1185">Reference proteome</keyword>
<name>A0AA88DDW0_FICCA</name>
<comment type="caution">
    <text evidence="1">The sequence shown here is derived from an EMBL/GenBank/DDBJ whole genome shotgun (WGS) entry which is preliminary data.</text>
</comment>
<organism evidence="1 2">
    <name type="scientific">Ficus carica</name>
    <name type="common">Common fig</name>
    <dbReference type="NCBI Taxonomy" id="3494"/>
    <lineage>
        <taxon>Eukaryota</taxon>
        <taxon>Viridiplantae</taxon>
        <taxon>Streptophyta</taxon>
        <taxon>Embryophyta</taxon>
        <taxon>Tracheophyta</taxon>
        <taxon>Spermatophyta</taxon>
        <taxon>Magnoliopsida</taxon>
        <taxon>eudicotyledons</taxon>
        <taxon>Gunneridae</taxon>
        <taxon>Pentapetalae</taxon>
        <taxon>rosids</taxon>
        <taxon>fabids</taxon>
        <taxon>Rosales</taxon>
        <taxon>Moraceae</taxon>
        <taxon>Ficeae</taxon>
        <taxon>Ficus</taxon>
    </lineage>
</organism>
<gene>
    <name evidence="1" type="ORF">TIFTF001_023560</name>
</gene>
<sequence>MTVTISLSLKLLQISRFPFSCNFRRRRCPRLSQSTGTLSVFWSDEVVAGENEWRFGDFGG</sequence>
<reference evidence="1" key="1">
    <citation type="submission" date="2023-07" db="EMBL/GenBank/DDBJ databases">
        <title>draft genome sequence of fig (Ficus carica).</title>
        <authorList>
            <person name="Takahashi T."/>
            <person name="Nishimura K."/>
        </authorList>
    </citation>
    <scope>NUCLEOTIDE SEQUENCE</scope>
</reference>
<accession>A0AA88DDW0</accession>